<dbReference type="InterPro" id="IPR036291">
    <property type="entry name" value="NAD(P)-bd_dom_sf"/>
</dbReference>
<dbReference type="STRING" id="1314781.A0A165NCE9"/>
<proteinExistence type="inferred from homology"/>
<name>A0A165NCE9_EXIGL</name>
<dbReference type="GO" id="GO:0004074">
    <property type="term" value="F:biliverdin reductase [NAD(P)H] activity"/>
    <property type="evidence" value="ECO:0007669"/>
    <property type="project" value="TreeGrafter"/>
</dbReference>
<dbReference type="Proteomes" id="UP000077266">
    <property type="component" value="Unassembled WGS sequence"/>
</dbReference>
<reference evidence="3 4" key="1">
    <citation type="journal article" date="2016" name="Mol. Biol. Evol.">
        <title>Comparative Genomics of Early-Diverging Mushroom-Forming Fungi Provides Insights into the Origins of Lignocellulose Decay Capabilities.</title>
        <authorList>
            <person name="Nagy L.G."/>
            <person name="Riley R."/>
            <person name="Tritt A."/>
            <person name="Adam C."/>
            <person name="Daum C."/>
            <person name="Floudas D."/>
            <person name="Sun H."/>
            <person name="Yadav J.S."/>
            <person name="Pangilinan J."/>
            <person name="Larsson K.H."/>
            <person name="Matsuura K."/>
            <person name="Barry K."/>
            <person name="Labutti K."/>
            <person name="Kuo R."/>
            <person name="Ohm R.A."/>
            <person name="Bhattacharya S.S."/>
            <person name="Shirouzu T."/>
            <person name="Yoshinaga Y."/>
            <person name="Martin F.M."/>
            <person name="Grigoriev I.V."/>
            <person name="Hibbett D.S."/>
        </authorList>
    </citation>
    <scope>NUCLEOTIDE SEQUENCE [LARGE SCALE GENOMIC DNA]</scope>
    <source>
        <strain evidence="3 4">HHB12029</strain>
    </source>
</reference>
<feature type="domain" description="NAD(P)-binding" evidence="2">
    <location>
        <begin position="7"/>
        <end position="163"/>
    </location>
</feature>
<gene>
    <name evidence="3" type="ORF">EXIGLDRAFT_830696</name>
</gene>
<dbReference type="AlphaFoldDB" id="A0A165NCE9"/>
<accession>A0A165NCE9</accession>
<dbReference type="EMBL" id="KV425900">
    <property type="protein sequence ID" value="KZW00544.1"/>
    <property type="molecule type" value="Genomic_DNA"/>
</dbReference>
<keyword evidence="4" id="KW-1185">Reference proteome</keyword>
<sequence>MRFLVLGGSRNIGYLSTLRLLAKGHTVTLLVRQEGTFSEDAAMQEYIKSGLAHVVVGDALVPEDVRKTLDLAQPEYIVSSIGGTLVFDPLPTSSPLWPTSSTMPVLLDAMRAHPAGKDMKLIVVSTNGLGQKGHEALPLLMKPMYGWMLAQPHLDKMKMERILGRASGHPTWGSEAPAEPNEIDEEPWLRVAIVRPSFLTDGNSKGDKNKTHKQPYRIGVDEHLSSYTISRRDISHFIVENLIPNYGTYEGKWVHVGY</sequence>
<evidence type="ECO:0000313" key="3">
    <source>
        <dbReference type="EMBL" id="KZW00544.1"/>
    </source>
</evidence>
<dbReference type="OrthoDB" id="63935at2759"/>
<dbReference type="InParanoid" id="A0A165NCE9"/>
<evidence type="ECO:0000256" key="1">
    <source>
        <dbReference type="ARBA" id="ARBA00038376"/>
    </source>
</evidence>
<protein>
    <recommendedName>
        <fullName evidence="2">NAD(P)-binding domain-containing protein</fullName>
    </recommendedName>
</protein>
<organism evidence="3 4">
    <name type="scientific">Exidia glandulosa HHB12029</name>
    <dbReference type="NCBI Taxonomy" id="1314781"/>
    <lineage>
        <taxon>Eukaryota</taxon>
        <taxon>Fungi</taxon>
        <taxon>Dikarya</taxon>
        <taxon>Basidiomycota</taxon>
        <taxon>Agaricomycotina</taxon>
        <taxon>Agaricomycetes</taxon>
        <taxon>Auriculariales</taxon>
        <taxon>Exidiaceae</taxon>
        <taxon>Exidia</taxon>
    </lineage>
</organism>
<dbReference type="GO" id="GO:0042602">
    <property type="term" value="F:riboflavin reductase (NADPH) activity"/>
    <property type="evidence" value="ECO:0007669"/>
    <property type="project" value="TreeGrafter"/>
</dbReference>
<dbReference type="Pfam" id="PF13460">
    <property type="entry name" value="NAD_binding_10"/>
    <property type="match status" value="1"/>
</dbReference>
<comment type="similarity">
    <text evidence="1">Belongs to the avfA family.</text>
</comment>
<dbReference type="Gene3D" id="3.40.50.720">
    <property type="entry name" value="NAD(P)-binding Rossmann-like Domain"/>
    <property type="match status" value="1"/>
</dbReference>
<dbReference type="PANTHER" id="PTHR43355:SF2">
    <property type="entry name" value="FLAVIN REDUCTASE (NADPH)"/>
    <property type="match status" value="1"/>
</dbReference>
<dbReference type="SUPFAM" id="SSF51735">
    <property type="entry name" value="NAD(P)-binding Rossmann-fold domains"/>
    <property type="match status" value="1"/>
</dbReference>
<evidence type="ECO:0000313" key="4">
    <source>
        <dbReference type="Proteomes" id="UP000077266"/>
    </source>
</evidence>
<dbReference type="InterPro" id="IPR016040">
    <property type="entry name" value="NAD(P)-bd_dom"/>
</dbReference>
<dbReference type="PANTHER" id="PTHR43355">
    <property type="entry name" value="FLAVIN REDUCTASE (NADPH)"/>
    <property type="match status" value="1"/>
</dbReference>
<evidence type="ECO:0000259" key="2">
    <source>
        <dbReference type="Pfam" id="PF13460"/>
    </source>
</evidence>
<dbReference type="InterPro" id="IPR051606">
    <property type="entry name" value="Polyketide_Oxido-like"/>
</dbReference>